<gene>
    <name evidence="2" type="ORF">BPAE_0003g00920</name>
</gene>
<proteinExistence type="predicted"/>
<feature type="region of interest" description="Disordered" evidence="1">
    <location>
        <begin position="39"/>
        <end position="63"/>
    </location>
</feature>
<dbReference type="AlphaFoldDB" id="A0A4Z1G9V7"/>
<keyword evidence="3" id="KW-1185">Reference proteome</keyword>
<dbReference type="Proteomes" id="UP000297910">
    <property type="component" value="Unassembled WGS sequence"/>
</dbReference>
<dbReference type="EMBL" id="PQXI01000003">
    <property type="protein sequence ID" value="TGO30807.1"/>
    <property type="molecule type" value="Genomic_DNA"/>
</dbReference>
<reference evidence="2 3" key="1">
    <citation type="submission" date="2017-12" db="EMBL/GenBank/DDBJ databases">
        <title>Comparative genomics of Botrytis spp.</title>
        <authorList>
            <person name="Valero-Jimenez C.A."/>
            <person name="Tapia P."/>
            <person name="Veloso J."/>
            <person name="Silva-Moreno E."/>
            <person name="Staats M."/>
            <person name="Valdes J.H."/>
            <person name="Van Kan J.A.L."/>
        </authorList>
    </citation>
    <scope>NUCLEOTIDE SEQUENCE [LARGE SCALE GENOMIC DNA]</scope>
    <source>
        <strain evidence="2 3">Bp0003</strain>
    </source>
</reference>
<evidence type="ECO:0000313" key="2">
    <source>
        <dbReference type="EMBL" id="TGO30807.1"/>
    </source>
</evidence>
<organism evidence="2 3">
    <name type="scientific">Botrytis paeoniae</name>
    <dbReference type="NCBI Taxonomy" id="278948"/>
    <lineage>
        <taxon>Eukaryota</taxon>
        <taxon>Fungi</taxon>
        <taxon>Dikarya</taxon>
        <taxon>Ascomycota</taxon>
        <taxon>Pezizomycotina</taxon>
        <taxon>Leotiomycetes</taxon>
        <taxon>Helotiales</taxon>
        <taxon>Sclerotiniaceae</taxon>
        <taxon>Botrytis</taxon>
    </lineage>
</organism>
<evidence type="ECO:0000313" key="3">
    <source>
        <dbReference type="Proteomes" id="UP000297910"/>
    </source>
</evidence>
<accession>A0A4Z1G9V7</accession>
<sequence>MDGWMHVNITGESAYEQGIDSTALDLGGELLTISLVQGKGREGKEGGSGSVLRMQSTSREQKAPTQLKVETLVFWAWEKLKWIDSNEQGNETSE</sequence>
<name>A0A4Z1G9V7_9HELO</name>
<protein>
    <submittedName>
        <fullName evidence="2">Uncharacterized protein</fullName>
    </submittedName>
</protein>
<comment type="caution">
    <text evidence="2">The sequence shown here is derived from an EMBL/GenBank/DDBJ whole genome shotgun (WGS) entry which is preliminary data.</text>
</comment>
<evidence type="ECO:0000256" key="1">
    <source>
        <dbReference type="SAM" id="MobiDB-lite"/>
    </source>
</evidence>